<dbReference type="GO" id="GO:0005829">
    <property type="term" value="C:cytosol"/>
    <property type="evidence" value="ECO:0007669"/>
    <property type="project" value="TreeGrafter"/>
</dbReference>
<dbReference type="InterPro" id="IPR050202">
    <property type="entry name" value="Cyt/Deoxycyt_deaminase"/>
</dbReference>
<organism evidence="6 7">
    <name type="scientific">Variibacter gotjawalensis</name>
    <dbReference type="NCBI Taxonomy" id="1333996"/>
    <lineage>
        <taxon>Bacteria</taxon>
        <taxon>Pseudomonadati</taxon>
        <taxon>Pseudomonadota</taxon>
        <taxon>Alphaproteobacteria</taxon>
        <taxon>Hyphomicrobiales</taxon>
        <taxon>Nitrobacteraceae</taxon>
        <taxon>Variibacter</taxon>
    </lineage>
</organism>
<evidence type="ECO:0000259" key="5">
    <source>
        <dbReference type="PROSITE" id="PS51747"/>
    </source>
</evidence>
<keyword evidence="4" id="KW-0862">Zinc</keyword>
<dbReference type="GO" id="GO:0008270">
    <property type="term" value="F:zinc ion binding"/>
    <property type="evidence" value="ECO:0007669"/>
    <property type="project" value="InterPro"/>
</dbReference>
<dbReference type="SUPFAM" id="SSF53927">
    <property type="entry name" value="Cytidine deaminase-like"/>
    <property type="match status" value="1"/>
</dbReference>
<proteinExistence type="inferred from homology"/>
<dbReference type="AlphaFoldDB" id="A0A0S3Q0G4"/>
<dbReference type="CDD" id="cd01283">
    <property type="entry name" value="cytidine_deaminase"/>
    <property type="match status" value="1"/>
</dbReference>
<dbReference type="RefSeq" id="WP_096358338.1">
    <property type="nucleotide sequence ID" value="NZ_AP014946.1"/>
</dbReference>
<accession>A0A0S3Q0G4</accession>
<dbReference type="InterPro" id="IPR016192">
    <property type="entry name" value="APOBEC/CMP_deaminase_Zn-bd"/>
</dbReference>
<feature type="domain" description="CMP/dCMP-type deaminase" evidence="5">
    <location>
        <begin position="15"/>
        <end position="147"/>
    </location>
</feature>
<evidence type="ECO:0000256" key="4">
    <source>
        <dbReference type="ARBA" id="ARBA00022833"/>
    </source>
</evidence>
<dbReference type="KEGG" id="vgo:GJW-30_1_04229"/>
<evidence type="ECO:0000313" key="6">
    <source>
        <dbReference type="EMBL" id="BAT61669.1"/>
    </source>
</evidence>
<dbReference type="PROSITE" id="PS00903">
    <property type="entry name" value="CYT_DCMP_DEAMINASES_1"/>
    <property type="match status" value="1"/>
</dbReference>
<dbReference type="Gene3D" id="3.40.140.10">
    <property type="entry name" value="Cytidine Deaminase, domain 2"/>
    <property type="match status" value="1"/>
</dbReference>
<dbReference type="GO" id="GO:0055086">
    <property type="term" value="P:nucleobase-containing small molecule metabolic process"/>
    <property type="evidence" value="ECO:0007669"/>
    <property type="project" value="UniProtKB-ARBA"/>
</dbReference>
<dbReference type="PROSITE" id="PS51747">
    <property type="entry name" value="CYT_DCMP_DEAMINASES_2"/>
    <property type="match status" value="1"/>
</dbReference>
<evidence type="ECO:0000256" key="3">
    <source>
        <dbReference type="ARBA" id="ARBA00022801"/>
    </source>
</evidence>
<dbReference type="InterPro" id="IPR016193">
    <property type="entry name" value="Cytidine_deaminase-like"/>
</dbReference>
<dbReference type="Pfam" id="PF00383">
    <property type="entry name" value="dCMP_cyt_deam_1"/>
    <property type="match status" value="1"/>
</dbReference>
<dbReference type="NCBIfam" id="NF005314">
    <property type="entry name" value="PRK06848.1"/>
    <property type="match status" value="1"/>
</dbReference>
<evidence type="ECO:0000256" key="2">
    <source>
        <dbReference type="ARBA" id="ARBA00022723"/>
    </source>
</evidence>
<protein>
    <submittedName>
        <fullName evidence="6">Blasticidin-S deaminase</fullName>
        <ecNumber evidence="6">3.5.4.23</ecNumber>
    </submittedName>
</protein>
<dbReference type="GO" id="GO:0047711">
    <property type="term" value="F:blasticidin-S deaminase activity"/>
    <property type="evidence" value="ECO:0007669"/>
    <property type="project" value="UniProtKB-EC"/>
</dbReference>
<dbReference type="Proteomes" id="UP000236884">
    <property type="component" value="Chromosome"/>
</dbReference>
<name>A0A0S3Q0G4_9BRAD</name>
<evidence type="ECO:0000313" key="7">
    <source>
        <dbReference type="Proteomes" id="UP000236884"/>
    </source>
</evidence>
<reference evidence="6 7" key="1">
    <citation type="submission" date="2015-08" db="EMBL/GenBank/DDBJ databases">
        <title>Investigation of the bacterial diversity of lava forest soil.</title>
        <authorList>
            <person name="Lee J.S."/>
        </authorList>
    </citation>
    <scope>NUCLEOTIDE SEQUENCE [LARGE SCALE GENOMIC DNA]</scope>
    <source>
        <strain evidence="6 7">GJW-30</strain>
    </source>
</reference>
<comment type="similarity">
    <text evidence="1">Belongs to the cytidine and deoxycytidylate deaminase family.</text>
</comment>
<dbReference type="PANTHER" id="PTHR11644:SF2">
    <property type="entry name" value="CYTIDINE DEAMINASE"/>
    <property type="match status" value="1"/>
</dbReference>
<dbReference type="OrthoDB" id="9795347at2"/>
<dbReference type="GO" id="GO:0072527">
    <property type="term" value="P:pyrimidine-containing compound metabolic process"/>
    <property type="evidence" value="ECO:0007669"/>
    <property type="project" value="UniProtKB-ARBA"/>
</dbReference>
<dbReference type="EMBL" id="AP014946">
    <property type="protein sequence ID" value="BAT61669.1"/>
    <property type="molecule type" value="Genomic_DNA"/>
</dbReference>
<keyword evidence="2" id="KW-0479">Metal-binding</keyword>
<keyword evidence="7" id="KW-1185">Reference proteome</keyword>
<dbReference type="GO" id="GO:0004126">
    <property type="term" value="F:cytidine deaminase activity"/>
    <property type="evidence" value="ECO:0007669"/>
    <property type="project" value="TreeGrafter"/>
</dbReference>
<dbReference type="InterPro" id="IPR002125">
    <property type="entry name" value="CMP_dCMP_dom"/>
</dbReference>
<dbReference type="EC" id="3.5.4.23" evidence="6"/>
<dbReference type="PANTHER" id="PTHR11644">
    <property type="entry name" value="CYTIDINE DEAMINASE"/>
    <property type="match status" value="1"/>
</dbReference>
<evidence type="ECO:0000256" key="1">
    <source>
        <dbReference type="ARBA" id="ARBA00006576"/>
    </source>
</evidence>
<gene>
    <name evidence="6" type="primary">bsr</name>
    <name evidence="6" type="ORF">GJW-30_1_04229</name>
</gene>
<dbReference type="GO" id="GO:0042802">
    <property type="term" value="F:identical protein binding"/>
    <property type="evidence" value="ECO:0007669"/>
    <property type="project" value="UniProtKB-ARBA"/>
</dbReference>
<sequence length="149" mass="15719">MKGARQTPASSAINDSDAELIAAATKAISERYRNDWQEVGAAMRTRDGRIVTGVNIDAYIGRIAVCAEAIAIGRSITETGDHGIETIVAVRHPKPGEGGSIAVVSPCGICRELIHDYDPKARVIVPNGGAPAVTTIGELLPNKYRRGAE</sequence>
<keyword evidence="3 6" id="KW-0378">Hydrolase</keyword>